<dbReference type="EMBL" id="CP144522">
    <property type="protein sequence ID" value="WWC69632.1"/>
    <property type="molecule type" value="Genomic_DNA"/>
</dbReference>
<dbReference type="KEGG" id="kpin:30169789"/>
<evidence type="ECO:0000313" key="3">
    <source>
        <dbReference type="EMBL" id="WWC69632.1"/>
    </source>
</evidence>
<organism evidence="2">
    <name type="scientific">Kwoniella pini CBS 10737</name>
    <dbReference type="NCBI Taxonomy" id="1296096"/>
    <lineage>
        <taxon>Eukaryota</taxon>
        <taxon>Fungi</taxon>
        <taxon>Dikarya</taxon>
        <taxon>Basidiomycota</taxon>
        <taxon>Agaricomycotina</taxon>
        <taxon>Tremellomycetes</taxon>
        <taxon>Tremellales</taxon>
        <taxon>Cryptococcaceae</taxon>
        <taxon>Kwoniella</taxon>
    </lineage>
</organism>
<reference evidence="3" key="2">
    <citation type="submission" date="2013-07" db="EMBL/GenBank/DDBJ databases">
        <authorList>
            <consortium name="The Broad Institute Genome Sequencing Platform"/>
            <person name="Cuomo C."/>
            <person name="Litvintseva A."/>
            <person name="Chen Y."/>
            <person name="Heitman J."/>
            <person name="Sun S."/>
            <person name="Springer D."/>
            <person name="Dromer F."/>
            <person name="Young S.K."/>
            <person name="Zeng Q."/>
            <person name="Gargeya S."/>
            <person name="Fitzgerald M."/>
            <person name="Abouelleil A."/>
            <person name="Alvarado L."/>
            <person name="Berlin A.M."/>
            <person name="Chapman S.B."/>
            <person name="Dewar J."/>
            <person name="Goldberg J."/>
            <person name="Griggs A."/>
            <person name="Gujja S."/>
            <person name="Hansen M."/>
            <person name="Howarth C."/>
            <person name="Imamovic A."/>
            <person name="Larimer J."/>
            <person name="McCowan C."/>
            <person name="Murphy C."/>
            <person name="Pearson M."/>
            <person name="Priest M."/>
            <person name="Roberts A."/>
            <person name="Saif S."/>
            <person name="Shea T."/>
            <person name="Sykes S."/>
            <person name="Wortman J."/>
            <person name="Nusbaum C."/>
            <person name="Birren B."/>
        </authorList>
    </citation>
    <scope>NUCLEOTIDE SEQUENCE</scope>
    <source>
        <strain evidence="3">CBS 10737</strain>
    </source>
</reference>
<reference evidence="2" key="3">
    <citation type="submission" date="2016-07" db="EMBL/GenBank/DDBJ databases">
        <title>Evolution of pathogenesis and genome organization in the Tremellales.</title>
        <authorList>
            <person name="Cuomo C."/>
            <person name="Litvintseva A."/>
            <person name="Heitman J."/>
            <person name="Chen Y."/>
            <person name="Sun S."/>
            <person name="Springer D."/>
            <person name="Dromer F."/>
            <person name="Young S."/>
            <person name="Zeng Q."/>
            <person name="Chapman S."/>
            <person name="Gujja S."/>
            <person name="Saif S."/>
            <person name="Birren B."/>
        </authorList>
    </citation>
    <scope>NUCLEOTIDE SEQUENCE</scope>
    <source>
        <strain evidence="2">CBS 10737</strain>
    </source>
</reference>
<evidence type="ECO:0000313" key="2">
    <source>
        <dbReference type="EMBL" id="OCF52135.1"/>
    </source>
</evidence>
<proteinExistence type="predicted"/>
<feature type="signal peptide" evidence="1">
    <location>
        <begin position="1"/>
        <end position="18"/>
    </location>
</feature>
<dbReference type="OrthoDB" id="10325993at2759"/>
<accession>A0A1B9I9C7</accession>
<dbReference type="RefSeq" id="XP_019013354.1">
    <property type="nucleotide sequence ID" value="XM_019153193.1"/>
</dbReference>
<dbReference type="AlphaFoldDB" id="A0A1B9I9C7"/>
<feature type="chain" id="PRO_5008628445" evidence="1">
    <location>
        <begin position="19"/>
        <end position="229"/>
    </location>
</feature>
<dbReference type="Proteomes" id="UP000094020">
    <property type="component" value="Chromosome 4"/>
</dbReference>
<reference evidence="3" key="4">
    <citation type="submission" date="2024-02" db="EMBL/GenBank/DDBJ databases">
        <title>Comparative genomics of Cryptococcus and Kwoniella reveals pathogenesis evolution and contrasting modes of karyotype evolution via chromosome fusion or intercentromeric recombination.</title>
        <authorList>
            <person name="Coelho M.A."/>
            <person name="David-Palma M."/>
            <person name="Shea T."/>
            <person name="Bowers K."/>
            <person name="McGinley-Smith S."/>
            <person name="Mohammad A.W."/>
            <person name="Gnirke A."/>
            <person name="Yurkov A.M."/>
            <person name="Nowrousian M."/>
            <person name="Sun S."/>
            <person name="Cuomo C.A."/>
            <person name="Heitman J."/>
        </authorList>
    </citation>
    <scope>NUCLEOTIDE SEQUENCE</scope>
    <source>
        <strain evidence="3">CBS 10737</strain>
    </source>
</reference>
<evidence type="ECO:0000313" key="4">
    <source>
        <dbReference type="Proteomes" id="UP000094020"/>
    </source>
</evidence>
<keyword evidence="1" id="KW-0732">Signal</keyword>
<dbReference type="STRING" id="1296096.A0A1B9I9C7"/>
<protein>
    <submittedName>
        <fullName evidence="2">Uncharacterized protein</fullName>
    </submittedName>
</protein>
<dbReference type="EMBL" id="KI894008">
    <property type="protein sequence ID" value="OCF52135.1"/>
    <property type="molecule type" value="Genomic_DNA"/>
</dbReference>
<sequence length="229" mass="25238">MLFRPILLIISTAVGTFAAVAPRAHWQITYSDDEPNEVMANAYFEQDQQDDIQPESPVYKYVSDFQGEQTYQEPPEEKHKVTLISNCNSGKAVYTDNDHPQPRGNGTYPGLVSGIAYLQEFEHAHCQYGGVNCGAVQFTLSDGSGHGMMNSASYDLMDAPGFGNHKFHYKMNYKFEGETYDCDRGSAAEGPCTGGTPEQCPGGFFGGDWYSGRRTECRGSDVGIIITFC</sequence>
<reference evidence="2" key="1">
    <citation type="submission" date="2013-07" db="EMBL/GenBank/DDBJ databases">
        <title>The Genome Sequence of Cryptococcus pinus CBS10737.</title>
        <authorList>
            <consortium name="The Broad Institute Genome Sequencing Platform"/>
            <person name="Cuomo C."/>
            <person name="Litvintseva A."/>
            <person name="Chen Y."/>
            <person name="Heitman J."/>
            <person name="Sun S."/>
            <person name="Springer D."/>
            <person name="Dromer F."/>
            <person name="Young S.K."/>
            <person name="Zeng Q."/>
            <person name="Gargeya S."/>
            <person name="Fitzgerald M."/>
            <person name="Abouelleil A."/>
            <person name="Alvarado L."/>
            <person name="Berlin A.M."/>
            <person name="Chapman S.B."/>
            <person name="Dewar J."/>
            <person name="Goldberg J."/>
            <person name="Griggs A."/>
            <person name="Gujja S."/>
            <person name="Hansen M."/>
            <person name="Howarth C."/>
            <person name="Imamovic A."/>
            <person name="Larimer J."/>
            <person name="McCowan C."/>
            <person name="Murphy C."/>
            <person name="Pearson M."/>
            <person name="Priest M."/>
            <person name="Roberts A."/>
            <person name="Saif S."/>
            <person name="Shea T."/>
            <person name="Sykes S."/>
            <person name="Wortman J."/>
            <person name="Nusbaum C."/>
            <person name="Birren B."/>
        </authorList>
    </citation>
    <scope>NUCLEOTIDE SEQUENCE [LARGE SCALE GENOMIC DNA]</scope>
    <source>
        <strain evidence="2">CBS 10737</strain>
    </source>
</reference>
<evidence type="ECO:0000256" key="1">
    <source>
        <dbReference type="SAM" id="SignalP"/>
    </source>
</evidence>
<gene>
    <name evidence="2" type="ORF">I206_01420</name>
    <name evidence="3" type="ORF">I206_103575</name>
</gene>
<dbReference type="GeneID" id="30169789"/>
<name>A0A1B9I9C7_9TREE</name>
<keyword evidence="4" id="KW-1185">Reference proteome</keyword>